<feature type="domain" description="Microcin J25-processing protein McjB C-terminal" evidence="1">
    <location>
        <begin position="4"/>
        <end position="114"/>
    </location>
</feature>
<comment type="caution">
    <text evidence="2">The sequence shown here is derived from an EMBL/GenBank/DDBJ whole genome shotgun (WGS) entry which is preliminary data.</text>
</comment>
<evidence type="ECO:0000259" key="1">
    <source>
        <dbReference type="Pfam" id="PF13471"/>
    </source>
</evidence>
<dbReference type="EMBL" id="JAENIL010000003">
    <property type="protein sequence ID" value="MBK1875656.1"/>
    <property type="molecule type" value="Genomic_DNA"/>
</dbReference>
<sequence length="115" mass="12894">MRGALWMVPFRVLARRWELLDANDPKEPSLEELGIARRVGRLVQGVARRMPFTCNCLPQAIVGKRLLARYGISSELKLGVNDVRAEDFTAHAWLVCGSVYVTGYLSGEGEYKVLD</sequence>
<protein>
    <submittedName>
        <fullName evidence="2">Lasso peptide biosynthesis B2 protein</fullName>
    </submittedName>
</protein>
<dbReference type="Pfam" id="PF13471">
    <property type="entry name" value="Transglut_core3"/>
    <property type="match status" value="1"/>
</dbReference>
<keyword evidence="3" id="KW-1185">Reference proteome</keyword>
<evidence type="ECO:0000313" key="3">
    <source>
        <dbReference type="Proteomes" id="UP000617628"/>
    </source>
</evidence>
<organism evidence="2 3">
    <name type="scientific">Pelagicoccus mobilis</name>
    <dbReference type="NCBI Taxonomy" id="415221"/>
    <lineage>
        <taxon>Bacteria</taxon>
        <taxon>Pseudomonadati</taxon>
        <taxon>Verrucomicrobiota</taxon>
        <taxon>Opitutia</taxon>
        <taxon>Puniceicoccales</taxon>
        <taxon>Pelagicoccaceae</taxon>
        <taxon>Pelagicoccus</taxon>
    </lineage>
</organism>
<reference evidence="2" key="1">
    <citation type="submission" date="2021-01" db="EMBL/GenBank/DDBJ databases">
        <title>Modified the classification status of verrucomicrobia.</title>
        <authorList>
            <person name="Feng X."/>
        </authorList>
    </citation>
    <scope>NUCLEOTIDE SEQUENCE</scope>
    <source>
        <strain evidence="2">KCTC 13126</strain>
    </source>
</reference>
<accession>A0A934RVN4</accession>
<name>A0A934RVN4_9BACT</name>
<proteinExistence type="predicted"/>
<dbReference type="InterPro" id="IPR053521">
    <property type="entry name" value="McjB-like"/>
</dbReference>
<dbReference type="InterPro" id="IPR032708">
    <property type="entry name" value="McjB_C"/>
</dbReference>
<dbReference type="AlphaFoldDB" id="A0A934RVN4"/>
<dbReference type="NCBIfam" id="NF033537">
    <property type="entry name" value="lasso_biosyn_B2"/>
    <property type="match status" value="1"/>
</dbReference>
<evidence type="ECO:0000313" key="2">
    <source>
        <dbReference type="EMBL" id="MBK1875656.1"/>
    </source>
</evidence>
<gene>
    <name evidence="2" type="ORF">JIN87_02190</name>
</gene>
<dbReference type="Proteomes" id="UP000617628">
    <property type="component" value="Unassembled WGS sequence"/>
</dbReference>